<evidence type="ECO:0000313" key="9">
    <source>
        <dbReference type="Proteomes" id="UP000236753"/>
    </source>
</evidence>
<dbReference type="InterPro" id="IPR012251">
    <property type="entry name" value="GlcNAc_6-SO4ase"/>
</dbReference>
<sequence length="488" mass="54726">MKKNFFILKLLLSLFCFLVSFSAIARPNFIIVLTDDMAVDEFRFMPRTQEYFAINGVRFTNAFVSQAMCCPARSSILTGQYSVNTGVKSNNFPTGGWHVFHELGLESATMAAKLQASGYSTAYFGKFMNEYGLGNQIPRNYVPLGWSDWYAFVASPSYYNYSLNENGVIKNYGNTPADYATDVLAKHALNHLNSALNKNSPFFMLISAYAPHSSTDEAIRPTVPVSAPRHKNLFNGIQAPRSASFNQADVSKKPFNVQSRPLLSPEDIDWIDLSFRLRIQSLRSVDEMVGKLIDKLKASPKFNETYIIFVSDNGFWFGDHRFKFGKGGLYDQSHRVPLAITGPNVQPGLVRDDLVINTDLFPTVLNLAGVTVAPKNYDGRSIQPLLESNKRQTTFNRRSFLIETGQEGRLGIRFDSYAYYETLQAARTIKELYDTKLDPDQVYNIADRLTGTSATAISDALGQLRNCKAGTCRKLENTFTDDLVQLTN</sequence>
<dbReference type="SUPFAM" id="SSF53649">
    <property type="entry name" value="Alkaline phosphatase-like"/>
    <property type="match status" value="1"/>
</dbReference>
<dbReference type="InterPro" id="IPR024607">
    <property type="entry name" value="Sulfatase_CS"/>
</dbReference>
<keyword evidence="4" id="KW-0325">Glycoprotein</keyword>
<evidence type="ECO:0000259" key="7">
    <source>
        <dbReference type="Pfam" id="PF00884"/>
    </source>
</evidence>
<dbReference type="PIRSF" id="PIRSF036666">
    <property type="entry name" value="G6S"/>
    <property type="match status" value="1"/>
</dbReference>
<organism evidence="8 9">
    <name type="scientific">Nitrosomonas ureae</name>
    <dbReference type="NCBI Taxonomy" id="44577"/>
    <lineage>
        <taxon>Bacteria</taxon>
        <taxon>Pseudomonadati</taxon>
        <taxon>Pseudomonadota</taxon>
        <taxon>Betaproteobacteria</taxon>
        <taxon>Nitrosomonadales</taxon>
        <taxon>Nitrosomonadaceae</taxon>
        <taxon>Nitrosomonas</taxon>
    </lineage>
</organism>
<dbReference type="Proteomes" id="UP000236753">
    <property type="component" value="Unassembled WGS sequence"/>
</dbReference>
<gene>
    <name evidence="8" type="ORF">SAMN05216334_11082</name>
</gene>
<accession>A0A1H5V1Y0</accession>
<dbReference type="EMBL" id="FNUX01000010">
    <property type="protein sequence ID" value="SEF81224.1"/>
    <property type="molecule type" value="Genomic_DNA"/>
</dbReference>
<keyword evidence="2 6" id="KW-0732">Signal</keyword>
<feature type="modified residue" description="3-oxoalanine (Cys)" evidence="5">
    <location>
        <position position="69"/>
    </location>
</feature>
<dbReference type="PANTHER" id="PTHR43108">
    <property type="entry name" value="N-ACETYLGLUCOSAMINE-6-SULFATASE FAMILY MEMBER"/>
    <property type="match status" value="1"/>
</dbReference>
<dbReference type="PROSITE" id="PS00523">
    <property type="entry name" value="SULFATASE_1"/>
    <property type="match status" value="1"/>
</dbReference>
<proteinExistence type="inferred from homology"/>
<dbReference type="AlphaFoldDB" id="A0A1H5V1Y0"/>
<dbReference type="OrthoDB" id="9766107at2"/>
<dbReference type="Pfam" id="PF00884">
    <property type="entry name" value="Sulfatase"/>
    <property type="match status" value="1"/>
</dbReference>
<evidence type="ECO:0000256" key="2">
    <source>
        <dbReference type="ARBA" id="ARBA00022729"/>
    </source>
</evidence>
<dbReference type="RefSeq" id="WP_103966420.1">
    <property type="nucleotide sequence ID" value="NZ_FNUX01000010.1"/>
</dbReference>
<reference evidence="8 9" key="1">
    <citation type="submission" date="2016-10" db="EMBL/GenBank/DDBJ databases">
        <authorList>
            <person name="de Groot N.N."/>
        </authorList>
    </citation>
    <scope>NUCLEOTIDE SEQUENCE [LARGE SCALE GENOMIC DNA]</scope>
    <source>
        <strain evidence="8 9">Nm13</strain>
    </source>
</reference>
<evidence type="ECO:0000256" key="5">
    <source>
        <dbReference type="PIRSR" id="PIRSR036666-50"/>
    </source>
</evidence>
<feature type="chain" id="PRO_5009286822" evidence="6">
    <location>
        <begin position="26"/>
        <end position="488"/>
    </location>
</feature>
<dbReference type="PANTHER" id="PTHR43108:SF8">
    <property type="entry name" value="SD21168P"/>
    <property type="match status" value="1"/>
</dbReference>
<protein>
    <submittedName>
        <fullName evidence="8">Arylsulfatase A</fullName>
    </submittedName>
</protein>
<dbReference type="InterPro" id="IPR000917">
    <property type="entry name" value="Sulfatase_N"/>
</dbReference>
<evidence type="ECO:0000256" key="1">
    <source>
        <dbReference type="ARBA" id="ARBA00008779"/>
    </source>
</evidence>
<feature type="signal peptide" evidence="6">
    <location>
        <begin position="1"/>
        <end position="25"/>
    </location>
</feature>
<keyword evidence="3" id="KW-0378">Hydrolase</keyword>
<dbReference type="CDD" id="cd16147">
    <property type="entry name" value="G6S"/>
    <property type="match status" value="1"/>
</dbReference>
<dbReference type="Gene3D" id="3.40.720.10">
    <property type="entry name" value="Alkaline Phosphatase, subunit A"/>
    <property type="match status" value="1"/>
</dbReference>
<dbReference type="GO" id="GO:0008449">
    <property type="term" value="F:N-acetylglucosamine-6-sulfatase activity"/>
    <property type="evidence" value="ECO:0007669"/>
    <property type="project" value="InterPro"/>
</dbReference>
<name>A0A1H5V1Y0_9PROT</name>
<evidence type="ECO:0000256" key="4">
    <source>
        <dbReference type="ARBA" id="ARBA00023180"/>
    </source>
</evidence>
<feature type="domain" description="Sulfatase N-terminal" evidence="7">
    <location>
        <begin position="27"/>
        <end position="370"/>
    </location>
</feature>
<comment type="PTM">
    <text evidence="5">The conversion to 3-oxoalanine (also known as C-formylglycine, FGly), of a serine or cysteine residue in prokaryotes and of a cysteine residue in eukaryotes, is critical for catalytic activity.</text>
</comment>
<evidence type="ECO:0000256" key="3">
    <source>
        <dbReference type="ARBA" id="ARBA00022801"/>
    </source>
</evidence>
<evidence type="ECO:0000256" key="6">
    <source>
        <dbReference type="SAM" id="SignalP"/>
    </source>
</evidence>
<dbReference type="InterPro" id="IPR017850">
    <property type="entry name" value="Alkaline_phosphatase_core_sf"/>
</dbReference>
<comment type="similarity">
    <text evidence="1">Belongs to the sulfatase family.</text>
</comment>
<evidence type="ECO:0000313" key="8">
    <source>
        <dbReference type="EMBL" id="SEF81224.1"/>
    </source>
</evidence>
<dbReference type="GO" id="GO:0030203">
    <property type="term" value="P:glycosaminoglycan metabolic process"/>
    <property type="evidence" value="ECO:0007669"/>
    <property type="project" value="InterPro"/>
</dbReference>